<dbReference type="AlphaFoldDB" id="A0A0R0C3T2"/>
<dbReference type="SUPFAM" id="SSF52218">
    <property type="entry name" value="Flavoproteins"/>
    <property type="match status" value="1"/>
</dbReference>
<accession>A0A0R0C3T2</accession>
<dbReference type="InterPro" id="IPR003680">
    <property type="entry name" value="Flavodoxin_fold"/>
</dbReference>
<evidence type="ECO:0000256" key="2">
    <source>
        <dbReference type="ARBA" id="ARBA00023002"/>
    </source>
</evidence>
<gene>
    <name evidence="4" type="ORF">ABB25_04715</name>
</gene>
<dbReference type="OrthoDB" id="9798454at2"/>
<reference evidence="4 5" key="1">
    <citation type="submission" date="2015-05" db="EMBL/GenBank/DDBJ databases">
        <title>Genome sequencing and analysis of members of genus Stenotrophomonas.</title>
        <authorList>
            <person name="Patil P.P."/>
            <person name="Midha S."/>
            <person name="Patil P.B."/>
        </authorList>
    </citation>
    <scope>NUCLEOTIDE SEQUENCE [LARGE SCALE GENOMIC DNA]</scope>
    <source>
        <strain evidence="4 5">DSM 17805</strain>
    </source>
</reference>
<sequence>MSRSILILLAHPLPDSLCAALARTYADNARRAGHQVTLLELASLQFDPLLRHGYRQSQPLEPDLESAAQALQACDHLVLVYPTWWGAMPALLKGFLDRLLLPGFAFRYRRGSVWWDRLLAGRSARVITTMDTPPWYYRWLYSDPGIAQLRRTVLQFCGIAPVRVTRLGPVRSSSPARRQRWLQAIARLGAAGR</sequence>
<organism evidence="4 5">
    <name type="scientific">Stenotrophomonas koreensis</name>
    <dbReference type="NCBI Taxonomy" id="266128"/>
    <lineage>
        <taxon>Bacteria</taxon>
        <taxon>Pseudomonadati</taxon>
        <taxon>Pseudomonadota</taxon>
        <taxon>Gammaproteobacteria</taxon>
        <taxon>Lysobacterales</taxon>
        <taxon>Lysobacteraceae</taxon>
        <taxon>Stenotrophomonas</taxon>
    </lineage>
</organism>
<dbReference type="RefSeq" id="WP_057664353.1">
    <property type="nucleotide sequence ID" value="NZ_LDJH01000006.1"/>
</dbReference>
<dbReference type="GO" id="GO:0003955">
    <property type="term" value="F:NAD(P)H dehydrogenase (quinone) activity"/>
    <property type="evidence" value="ECO:0007669"/>
    <property type="project" value="TreeGrafter"/>
</dbReference>
<evidence type="ECO:0000313" key="4">
    <source>
        <dbReference type="EMBL" id="KRG59811.1"/>
    </source>
</evidence>
<feature type="domain" description="Flavodoxin-like fold" evidence="3">
    <location>
        <begin position="4"/>
        <end position="184"/>
    </location>
</feature>
<dbReference type="InterPro" id="IPR051545">
    <property type="entry name" value="NAD(P)H_dehydrogenase_qn"/>
</dbReference>
<comment type="similarity">
    <text evidence="1">Belongs to the NAD(P)H dehydrogenase (quinone) family.</text>
</comment>
<dbReference type="Proteomes" id="UP000051254">
    <property type="component" value="Unassembled WGS sequence"/>
</dbReference>
<dbReference type="STRING" id="266128.ABB25_04715"/>
<evidence type="ECO:0000256" key="1">
    <source>
        <dbReference type="ARBA" id="ARBA00006252"/>
    </source>
</evidence>
<dbReference type="Gene3D" id="3.40.50.360">
    <property type="match status" value="1"/>
</dbReference>
<keyword evidence="5" id="KW-1185">Reference proteome</keyword>
<dbReference type="InterPro" id="IPR029039">
    <property type="entry name" value="Flavoprotein-like_sf"/>
</dbReference>
<dbReference type="EMBL" id="LDJH01000006">
    <property type="protein sequence ID" value="KRG59811.1"/>
    <property type="molecule type" value="Genomic_DNA"/>
</dbReference>
<evidence type="ECO:0000259" key="3">
    <source>
        <dbReference type="Pfam" id="PF02525"/>
    </source>
</evidence>
<dbReference type="PANTHER" id="PTHR10204:SF34">
    <property type="entry name" value="NAD(P)H DEHYDROGENASE [QUINONE] 1 ISOFORM 1"/>
    <property type="match status" value="1"/>
</dbReference>
<proteinExistence type="inferred from homology"/>
<comment type="caution">
    <text evidence="4">The sequence shown here is derived from an EMBL/GenBank/DDBJ whole genome shotgun (WGS) entry which is preliminary data.</text>
</comment>
<dbReference type="PATRIC" id="fig|266128.3.peg.2597"/>
<keyword evidence="2" id="KW-0560">Oxidoreductase</keyword>
<protein>
    <submittedName>
        <fullName evidence="4">NADPH-quinone reductase</fullName>
    </submittedName>
</protein>
<dbReference type="PANTHER" id="PTHR10204">
    <property type="entry name" value="NAD P H OXIDOREDUCTASE-RELATED"/>
    <property type="match status" value="1"/>
</dbReference>
<dbReference type="Pfam" id="PF02525">
    <property type="entry name" value="Flavodoxin_2"/>
    <property type="match status" value="1"/>
</dbReference>
<dbReference type="GO" id="GO:0005829">
    <property type="term" value="C:cytosol"/>
    <property type="evidence" value="ECO:0007669"/>
    <property type="project" value="TreeGrafter"/>
</dbReference>
<name>A0A0R0C3T2_9GAMM</name>
<evidence type="ECO:0000313" key="5">
    <source>
        <dbReference type="Proteomes" id="UP000051254"/>
    </source>
</evidence>